<dbReference type="EMBL" id="CPYI01000007">
    <property type="protein sequence ID" value="CNE70597.1"/>
    <property type="molecule type" value="Genomic_DNA"/>
</dbReference>
<evidence type="ECO:0000313" key="2">
    <source>
        <dbReference type="EMBL" id="CNE70597.1"/>
    </source>
</evidence>
<feature type="signal peptide" evidence="1">
    <location>
        <begin position="1"/>
        <end position="19"/>
    </location>
</feature>
<feature type="chain" id="PRO_5006692399" evidence="1">
    <location>
        <begin position="20"/>
        <end position="145"/>
    </location>
</feature>
<name>A0A0T9L9I1_YERKR</name>
<dbReference type="Proteomes" id="UP000045824">
    <property type="component" value="Unassembled WGS sequence"/>
</dbReference>
<reference evidence="2 3" key="1">
    <citation type="submission" date="2015-03" db="EMBL/GenBank/DDBJ databases">
        <authorList>
            <person name="Murphy D."/>
        </authorList>
    </citation>
    <scope>NUCLEOTIDE SEQUENCE [LARGE SCALE GENOMIC DNA]</scope>
    <source>
        <strain evidence="2 3">FCF326</strain>
    </source>
</reference>
<accession>A0A0T9L9I1</accession>
<dbReference type="RefSeq" id="WP_050119354.1">
    <property type="nucleotide sequence ID" value="NZ_CAWMAB010000007.1"/>
</dbReference>
<proteinExistence type="predicted"/>
<sequence>MKKFKHLLFLVFISNTSIASNDCFPNLIKEDMCKMASEYAEVLNSAMPVKISNKSQMTSAIAEGNRIIITATLGYTRENLDSILYKSNIDNDAIFKEIQDTARAAVCQKQSNTRYFVRLGGIVEYDYIFNDGDIYTITTVKSCNY</sequence>
<gene>
    <name evidence="2" type="ORF">ERS008491_02028</name>
</gene>
<keyword evidence="1" id="KW-0732">Signal</keyword>
<organism evidence="2 3">
    <name type="scientific">Yersinia kristensenii</name>
    <dbReference type="NCBI Taxonomy" id="28152"/>
    <lineage>
        <taxon>Bacteria</taxon>
        <taxon>Pseudomonadati</taxon>
        <taxon>Pseudomonadota</taxon>
        <taxon>Gammaproteobacteria</taxon>
        <taxon>Enterobacterales</taxon>
        <taxon>Yersiniaceae</taxon>
        <taxon>Yersinia</taxon>
    </lineage>
</organism>
<dbReference type="AlphaFoldDB" id="A0A0T9L9I1"/>
<protein>
    <submittedName>
        <fullName evidence="2">Uncharacterized protein</fullName>
    </submittedName>
</protein>
<evidence type="ECO:0000256" key="1">
    <source>
        <dbReference type="SAM" id="SignalP"/>
    </source>
</evidence>
<evidence type="ECO:0000313" key="3">
    <source>
        <dbReference type="Proteomes" id="UP000045824"/>
    </source>
</evidence>